<feature type="active site" description="Proton donor/acceptor" evidence="7">
    <location>
        <position position="100"/>
    </location>
</feature>
<dbReference type="EMBL" id="JBHUEQ010000002">
    <property type="protein sequence ID" value="MFD1743865.1"/>
    <property type="molecule type" value="Genomic_DNA"/>
</dbReference>
<dbReference type="PROSITE" id="PS52029">
    <property type="entry name" value="LD_TPASE"/>
    <property type="match status" value="1"/>
</dbReference>
<evidence type="ECO:0000256" key="2">
    <source>
        <dbReference type="ARBA" id="ARBA00005992"/>
    </source>
</evidence>
<feature type="compositionally biased region" description="Polar residues" evidence="8">
    <location>
        <begin position="389"/>
        <end position="399"/>
    </location>
</feature>
<dbReference type="Gene3D" id="1.10.101.10">
    <property type="entry name" value="PGBD-like superfamily/PGBD"/>
    <property type="match status" value="1"/>
</dbReference>
<proteinExistence type="inferred from homology"/>
<keyword evidence="3" id="KW-0808">Transferase</keyword>
<keyword evidence="12" id="KW-1185">Reference proteome</keyword>
<dbReference type="Proteomes" id="UP001597322">
    <property type="component" value="Unassembled WGS sequence"/>
</dbReference>
<dbReference type="InterPro" id="IPR036365">
    <property type="entry name" value="PGBD-like_sf"/>
</dbReference>
<keyword evidence="6 7" id="KW-0961">Cell wall biogenesis/degradation</keyword>
<dbReference type="Pfam" id="PF01471">
    <property type="entry name" value="PG_binding_1"/>
    <property type="match status" value="1"/>
</dbReference>
<evidence type="ECO:0000256" key="8">
    <source>
        <dbReference type="SAM" id="MobiDB-lite"/>
    </source>
</evidence>
<dbReference type="InterPro" id="IPR050979">
    <property type="entry name" value="LD-transpeptidase"/>
</dbReference>
<evidence type="ECO:0000256" key="7">
    <source>
        <dbReference type="PROSITE-ProRule" id="PRU01373"/>
    </source>
</evidence>
<feature type="region of interest" description="Disordered" evidence="8">
    <location>
        <begin position="389"/>
        <end position="412"/>
    </location>
</feature>
<dbReference type="Gene3D" id="2.40.440.10">
    <property type="entry name" value="L,D-transpeptidase catalytic domain-like"/>
    <property type="match status" value="1"/>
</dbReference>
<keyword evidence="5 7" id="KW-0573">Peptidoglycan synthesis</keyword>
<evidence type="ECO:0000256" key="9">
    <source>
        <dbReference type="SAM" id="SignalP"/>
    </source>
</evidence>
<dbReference type="CDD" id="cd16913">
    <property type="entry name" value="YkuD_like"/>
    <property type="match status" value="1"/>
</dbReference>
<evidence type="ECO:0000259" key="10">
    <source>
        <dbReference type="PROSITE" id="PS52029"/>
    </source>
</evidence>
<dbReference type="SUPFAM" id="SSF47090">
    <property type="entry name" value="PGBD-like"/>
    <property type="match status" value="1"/>
</dbReference>
<evidence type="ECO:0000256" key="5">
    <source>
        <dbReference type="ARBA" id="ARBA00022984"/>
    </source>
</evidence>
<dbReference type="InterPro" id="IPR038063">
    <property type="entry name" value="Transpep_catalytic_dom"/>
</dbReference>
<evidence type="ECO:0000313" key="12">
    <source>
        <dbReference type="Proteomes" id="UP001597322"/>
    </source>
</evidence>
<dbReference type="PANTHER" id="PTHR30582">
    <property type="entry name" value="L,D-TRANSPEPTIDASE"/>
    <property type="match status" value="1"/>
</dbReference>
<accession>A0ABW4LZT1</accession>
<dbReference type="InterPro" id="IPR036366">
    <property type="entry name" value="PGBDSf"/>
</dbReference>
<feature type="domain" description="L,D-TPase catalytic" evidence="10">
    <location>
        <begin position="28"/>
        <end position="138"/>
    </location>
</feature>
<dbReference type="RefSeq" id="WP_377394779.1">
    <property type="nucleotide sequence ID" value="NZ_JBHUEQ010000002.1"/>
</dbReference>
<dbReference type="InterPro" id="IPR016915">
    <property type="entry name" value="UCP029342"/>
</dbReference>
<feature type="chain" id="PRO_5045929660" evidence="9">
    <location>
        <begin position="22"/>
        <end position="412"/>
    </location>
</feature>
<comment type="caution">
    <text evidence="11">The sequence shown here is derived from an EMBL/GenBank/DDBJ whole genome shotgun (WGS) entry which is preliminary data.</text>
</comment>
<evidence type="ECO:0000256" key="3">
    <source>
        <dbReference type="ARBA" id="ARBA00022679"/>
    </source>
</evidence>
<dbReference type="NCBIfam" id="NF004786">
    <property type="entry name" value="PRK06132.1-3"/>
    <property type="match status" value="1"/>
</dbReference>
<reference evidence="12" key="1">
    <citation type="journal article" date="2019" name="Int. J. Syst. Evol. Microbiol.">
        <title>The Global Catalogue of Microorganisms (GCM) 10K type strain sequencing project: providing services to taxonomists for standard genome sequencing and annotation.</title>
        <authorList>
            <consortium name="The Broad Institute Genomics Platform"/>
            <consortium name="The Broad Institute Genome Sequencing Center for Infectious Disease"/>
            <person name="Wu L."/>
            <person name="Ma J."/>
        </authorList>
    </citation>
    <scope>NUCLEOTIDE SEQUENCE [LARGE SCALE GENOMIC DNA]</scope>
    <source>
        <strain evidence="12">CG52</strain>
    </source>
</reference>
<feature type="signal peptide" evidence="9">
    <location>
        <begin position="1"/>
        <end position="21"/>
    </location>
</feature>
<evidence type="ECO:0000256" key="4">
    <source>
        <dbReference type="ARBA" id="ARBA00022960"/>
    </source>
</evidence>
<name>A0ABW4LZT1_9HYPH</name>
<dbReference type="PANTHER" id="PTHR30582:SF2">
    <property type="entry name" value="L,D-TRANSPEPTIDASE YCIB-RELATED"/>
    <property type="match status" value="1"/>
</dbReference>
<sequence>MFRSVAAALALLAGSVSPAVAATDVRTLQIIVSKASQSLAVYDDGEVIATSRVSTGKSGHDTPTGIFSILEKRKFHKSNIYSNAPMPWMQRLTWSGIALHESSSVPNYPASHGCVRLPAAFARSLYQMTGRGVHVIIAEEDVQPRAVDHAFLFRPASTSQNKLLSDVPLRSSTSHEVTEQVEVAMHMPSKPNINPTYGSDASRTGRDREPLRIMITRRGERELIADVQQMLTYLGFDAGPADGIMGETTRSAIAGFKRWKELPQKGPLLSDPMLKALYAAAAREPAPAGQLLIRQGFEPLLSEAVAIKSPDVALGTHFYQLTKLDEKTGQAQWQGLTLPDRLPEATRKRLGITSDTPTTDDVTQSVLDRIILPDPLRSRIEQLISTGSSVTITDNGPSHETTKGTDFITLTR</sequence>
<dbReference type="InterPro" id="IPR005490">
    <property type="entry name" value="LD_TPept_cat_dom"/>
</dbReference>
<dbReference type="InterPro" id="IPR002477">
    <property type="entry name" value="Peptidoglycan-bd-like"/>
</dbReference>
<keyword evidence="9" id="KW-0732">Signal</keyword>
<evidence type="ECO:0000313" key="11">
    <source>
        <dbReference type="EMBL" id="MFD1743865.1"/>
    </source>
</evidence>
<evidence type="ECO:0000256" key="1">
    <source>
        <dbReference type="ARBA" id="ARBA00004752"/>
    </source>
</evidence>
<protein>
    <submittedName>
        <fullName evidence="11">L,D-transpeptidase family protein</fullName>
    </submittedName>
</protein>
<gene>
    <name evidence="11" type="ORF">ACFSE1_00150</name>
</gene>
<keyword evidence="4 7" id="KW-0133">Cell shape</keyword>
<dbReference type="SUPFAM" id="SSF141523">
    <property type="entry name" value="L,D-transpeptidase catalytic domain-like"/>
    <property type="match status" value="1"/>
</dbReference>
<organism evidence="11 12">
    <name type="scientific">Rhizobium helianthi</name>
    <dbReference type="NCBI Taxonomy" id="1132695"/>
    <lineage>
        <taxon>Bacteria</taxon>
        <taxon>Pseudomonadati</taxon>
        <taxon>Pseudomonadota</taxon>
        <taxon>Alphaproteobacteria</taxon>
        <taxon>Hyphomicrobiales</taxon>
        <taxon>Rhizobiaceae</taxon>
        <taxon>Rhizobium/Agrobacterium group</taxon>
        <taxon>Rhizobium</taxon>
    </lineage>
</organism>
<dbReference type="PIRSF" id="PIRSF029342">
    <property type="entry name" value="UCP029342_ErfK/YbiS/YcfS/YnhG"/>
    <property type="match status" value="1"/>
</dbReference>
<comment type="similarity">
    <text evidence="2">Belongs to the YkuD family.</text>
</comment>
<evidence type="ECO:0000256" key="6">
    <source>
        <dbReference type="ARBA" id="ARBA00023316"/>
    </source>
</evidence>
<dbReference type="NCBIfam" id="NF004785">
    <property type="entry name" value="PRK06132.1-2"/>
    <property type="match status" value="1"/>
</dbReference>
<feature type="active site" description="Nucleophile" evidence="7">
    <location>
        <position position="114"/>
    </location>
</feature>
<comment type="pathway">
    <text evidence="1 7">Cell wall biogenesis; peptidoglycan biosynthesis.</text>
</comment>
<dbReference type="Pfam" id="PF03734">
    <property type="entry name" value="YkuD"/>
    <property type="match status" value="1"/>
</dbReference>